<comment type="similarity">
    <text evidence="1">Belongs to the type-I restriction system S methylase family.</text>
</comment>
<accession>A0A4P9UQL7</accession>
<feature type="domain" description="Type I restriction modification DNA specificity" evidence="4">
    <location>
        <begin position="19"/>
        <end position="199"/>
    </location>
</feature>
<dbReference type="Proteomes" id="UP000305881">
    <property type="component" value="Chromosome"/>
</dbReference>
<dbReference type="Pfam" id="PF01420">
    <property type="entry name" value="Methylase_S"/>
    <property type="match status" value="2"/>
</dbReference>
<keyword evidence="2" id="KW-0680">Restriction system</keyword>
<keyword evidence="5" id="KW-0378">Hydrolase</keyword>
<protein>
    <submittedName>
        <fullName evidence="5">Restriction endonuclease subunit S</fullName>
    </submittedName>
</protein>
<keyword evidence="6" id="KW-1185">Reference proteome</keyword>
<dbReference type="InterPro" id="IPR000055">
    <property type="entry name" value="Restrct_endonuc_typeI_TRD"/>
</dbReference>
<reference evidence="6" key="1">
    <citation type="journal article" date="2019" name="J. Bacteriol.">
        <title>A Mutagenic Screen Identifies a TonB-Dependent Receptor Required for the Lanthanide Metal Switch in the Type I Methanotroph 'Methylotuvimicrobium buryatense' 5GB1C.</title>
        <authorList>
            <person name="Groom J.D."/>
            <person name="Ford S.M."/>
            <person name="Pesesky M.W."/>
            <person name="Lidstrom M.E."/>
        </authorList>
    </citation>
    <scope>NUCLEOTIDE SEQUENCE [LARGE SCALE GENOMIC DNA]</scope>
    <source>
        <strain evidence="6">5GB1C</strain>
    </source>
</reference>
<organism evidence="5 6">
    <name type="scientific">Methylotuvimicrobium buryatense</name>
    <name type="common">Methylomicrobium buryatense</name>
    <dbReference type="NCBI Taxonomy" id="95641"/>
    <lineage>
        <taxon>Bacteria</taxon>
        <taxon>Pseudomonadati</taxon>
        <taxon>Pseudomonadota</taxon>
        <taxon>Gammaproteobacteria</taxon>
        <taxon>Methylococcales</taxon>
        <taxon>Methylococcaceae</taxon>
        <taxon>Methylotuvimicrobium</taxon>
    </lineage>
</organism>
<dbReference type="PANTHER" id="PTHR43140:SF1">
    <property type="entry name" value="TYPE I RESTRICTION ENZYME ECOKI SPECIFICITY SUBUNIT"/>
    <property type="match status" value="1"/>
</dbReference>
<evidence type="ECO:0000313" key="6">
    <source>
        <dbReference type="Proteomes" id="UP000305881"/>
    </source>
</evidence>
<evidence type="ECO:0000259" key="4">
    <source>
        <dbReference type="Pfam" id="PF01420"/>
    </source>
</evidence>
<evidence type="ECO:0000256" key="3">
    <source>
        <dbReference type="ARBA" id="ARBA00023125"/>
    </source>
</evidence>
<keyword evidence="5" id="KW-0540">Nuclease</keyword>
<dbReference type="InterPro" id="IPR051212">
    <property type="entry name" value="Type-I_RE_S_subunit"/>
</dbReference>
<dbReference type="GO" id="GO:0004519">
    <property type="term" value="F:endonuclease activity"/>
    <property type="evidence" value="ECO:0007669"/>
    <property type="project" value="UniProtKB-KW"/>
</dbReference>
<evidence type="ECO:0000256" key="1">
    <source>
        <dbReference type="ARBA" id="ARBA00010923"/>
    </source>
</evidence>
<dbReference type="CDD" id="cd17260">
    <property type="entry name" value="RMtype1_S_EcoEI-TRD1-CR1_like"/>
    <property type="match status" value="1"/>
</dbReference>
<dbReference type="KEGG" id="mbur:EQU24_06250"/>
<name>A0A4P9UQL7_METBY</name>
<dbReference type="STRING" id="675511.GCA_000341735_01766"/>
<dbReference type="RefSeq" id="WP_017840310.1">
    <property type="nucleotide sequence ID" value="NZ_CP035467.1"/>
</dbReference>
<keyword evidence="5" id="KW-0255">Endonuclease</keyword>
<evidence type="ECO:0000256" key="2">
    <source>
        <dbReference type="ARBA" id="ARBA00022747"/>
    </source>
</evidence>
<dbReference type="AlphaFoldDB" id="A0A4P9UQL7"/>
<dbReference type="InterPro" id="IPR044946">
    <property type="entry name" value="Restrct_endonuc_typeI_TRD_sf"/>
</dbReference>
<dbReference type="REBASE" id="335422">
    <property type="entry name" value="S.Mbu5GB1CORF6245P"/>
</dbReference>
<sequence>MKAYPEYKDSGVEYLGQIPSEWTIKPLKHIAEIGPSVPKDLNADLDRLVSFIPMENLGTNGDLDTSIQKHASEVRQGYSFFAEGDVIFAKVTPCFENGKSAIARNLCNGYGFGTTELYVLRPKMVRTKFLFYLISSYIFRLPGASHMLGAGGLKRVSTNYVEYFKSPTPSDIEQKAIANFLDRETSRIDKLIAEKQNFIKLLKEKRQALISHVVTKGLDPNVKMKDSGIEWIAEVPVHWGLIKFSHFVSIRNGQVDPTEEPWSNFILIAPNHVESSSGRIIKKETAREQGADSGKYLCKKGEVIYSKIRPGLAKACICEDEETICSADMYPLNCDSRMLNEYLLWLILSNEFTRNAILESDRVAMPKINRESLAKIKFPVPPINEQLSALSFIHEHTLRLEKIIEETNTSIDLLKEHRTALISAAVTGKIDVRNYKEEAA</sequence>
<dbReference type="PANTHER" id="PTHR43140">
    <property type="entry name" value="TYPE-1 RESTRICTION ENZYME ECOKI SPECIFICITY PROTEIN"/>
    <property type="match status" value="1"/>
</dbReference>
<dbReference type="Gene3D" id="3.90.220.20">
    <property type="entry name" value="DNA methylase specificity domains"/>
    <property type="match status" value="2"/>
</dbReference>
<dbReference type="Gene3D" id="1.10.287.1120">
    <property type="entry name" value="Bipartite methylase S protein"/>
    <property type="match status" value="1"/>
</dbReference>
<evidence type="ECO:0000313" key="5">
    <source>
        <dbReference type="EMBL" id="QCW81896.1"/>
    </source>
</evidence>
<dbReference type="EMBL" id="CP035467">
    <property type="protein sequence ID" value="QCW81896.1"/>
    <property type="molecule type" value="Genomic_DNA"/>
</dbReference>
<feature type="domain" description="Type I restriction modification DNA specificity" evidence="4">
    <location>
        <begin position="247"/>
        <end position="402"/>
    </location>
</feature>
<dbReference type="OrthoDB" id="9798929at2"/>
<dbReference type="GO" id="GO:0009307">
    <property type="term" value="P:DNA restriction-modification system"/>
    <property type="evidence" value="ECO:0007669"/>
    <property type="project" value="UniProtKB-KW"/>
</dbReference>
<proteinExistence type="inferred from homology"/>
<gene>
    <name evidence="5" type="ORF">EQU24_06250</name>
</gene>
<dbReference type="SUPFAM" id="SSF116734">
    <property type="entry name" value="DNA methylase specificity domain"/>
    <property type="match status" value="2"/>
</dbReference>
<keyword evidence="3" id="KW-0238">DNA-binding</keyword>
<dbReference type="GO" id="GO:0003677">
    <property type="term" value="F:DNA binding"/>
    <property type="evidence" value="ECO:0007669"/>
    <property type="project" value="UniProtKB-KW"/>
</dbReference>